<keyword evidence="10 15" id="KW-0472">Membrane</keyword>
<evidence type="ECO:0000256" key="4">
    <source>
        <dbReference type="ARBA" id="ARBA00010658"/>
    </source>
</evidence>
<feature type="domain" description="Glucose/Sorbosone dehydrogenase" evidence="18">
    <location>
        <begin position="208"/>
        <end position="555"/>
    </location>
</feature>
<dbReference type="STRING" id="29655.A0A0K9PSK5"/>
<comment type="similarity">
    <text evidence="14">Belongs to the PQQ oxidoreductase GdhB family.</text>
</comment>
<feature type="chain" id="PRO_5005528193" evidence="16">
    <location>
        <begin position="25"/>
        <end position="679"/>
    </location>
</feature>
<reference evidence="20" key="1">
    <citation type="journal article" date="2016" name="Nature">
        <title>The genome of the seagrass Zostera marina reveals angiosperm adaptation to the sea.</title>
        <authorList>
            <person name="Olsen J.L."/>
            <person name="Rouze P."/>
            <person name="Verhelst B."/>
            <person name="Lin Y.-C."/>
            <person name="Bayer T."/>
            <person name="Collen J."/>
            <person name="Dattolo E."/>
            <person name="De Paoli E."/>
            <person name="Dittami S."/>
            <person name="Maumus F."/>
            <person name="Michel G."/>
            <person name="Kersting A."/>
            <person name="Lauritano C."/>
            <person name="Lohaus R."/>
            <person name="Toepel M."/>
            <person name="Tonon T."/>
            <person name="Vanneste K."/>
            <person name="Amirebrahimi M."/>
            <person name="Brakel J."/>
            <person name="Bostroem C."/>
            <person name="Chovatia M."/>
            <person name="Grimwood J."/>
            <person name="Jenkins J.W."/>
            <person name="Jueterbock A."/>
            <person name="Mraz A."/>
            <person name="Stam W.T."/>
            <person name="Tice H."/>
            <person name="Bornberg-Bauer E."/>
            <person name="Green P.J."/>
            <person name="Pearson G.A."/>
            <person name="Procaccini G."/>
            <person name="Duarte C.M."/>
            <person name="Schmutz J."/>
            <person name="Reusch T.B.H."/>
            <person name="Van de Peer Y."/>
        </authorList>
    </citation>
    <scope>NUCLEOTIDE SEQUENCE [LARGE SCALE GENOMIC DNA]</scope>
    <source>
        <strain evidence="20">cv. Finnish</strain>
    </source>
</reference>
<comment type="subcellular location">
    <subcellularLocation>
        <location evidence="2">Cell membrane</location>
        <topology evidence="2">Lipid-anchor</topology>
    </subcellularLocation>
    <subcellularLocation>
        <location evidence="3">Secreted</location>
    </subcellularLocation>
</comment>
<dbReference type="EMBL" id="LFYR01000684">
    <property type="protein sequence ID" value="KMZ71205.1"/>
    <property type="molecule type" value="Genomic_DNA"/>
</dbReference>
<evidence type="ECO:0000259" key="17">
    <source>
        <dbReference type="Pfam" id="PF03024"/>
    </source>
</evidence>
<gene>
    <name evidence="19" type="ORF">ZOSMA_185G00240</name>
</gene>
<sequence>MASSPPLLSLLFISIAILLPSSSALPLCTDLRAPVTPKLPLSFCSYNGTSCCNSTDDSNLKKQLSAMNISDASCSSLIKSMLCTRCDPFSGELYTVESKTRRTVPVLCSSGFCDQIWDTCKDVPIKNSLFAASLKGSGSGSGGGEQLVTSPASTLIDLWQSKTDFCRSFEGNTSVCFDGETVVFNTSIPPSPKGLCLERLWDRAYLNMAPHPDGSNRVFLANQEGKIWLATIPEHGSGEKLGLDLSEPFLDLTDLVHRDTKYGMMGMAFHPDFASNGRFFASFNCDKTKESNCNGRCACNSEVGCDPSQLDEDGGVQPCQYQSVIAEFTANSSSPTTARPGEVRKIISMGLPYASNHGGQILFGPSDGYLYFMMGDGDTTKNPNNFAQNKKSLLGKIMRLDVDNMPSSKEIDNLGLWGNYSIPRDNPYIEDAELSPEIWAMGFKNPWRCSFDSERPEYFFCADVGQNTYEEVDLVTKDGNYGWNVYEGPELFVPPASTKPNTTKANVTLVAIPPIMGYKHIPQSSSASITGGYVYRSQTDPCMFGRYLFADLYATKLWAATEDPVGSGDYNKTLTTFACSNDNLPMACASVEGSSLPSLGYIYSFGEDNNKDVFILTSKGVYRVVRPSRCGFTCPIEHDLETTSNGRNATSASSCLNPPQLGHLIYFLVISILVLYAIV</sequence>
<keyword evidence="7 16" id="KW-0732">Signal</keyword>
<evidence type="ECO:0000256" key="2">
    <source>
        <dbReference type="ARBA" id="ARBA00004193"/>
    </source>
</evidence>
<dbReference type="InterPro" id="IPR012938">
    <property type="entry name" value="Glc/Sorbosone_DH"/>
</dbReference>
<dbReference type="AlphaFoldDB" id="A0A0K9PSK5"/>
<keyword evidence="15" id="KW-1133">Transmembrane helix</keyword>
<evidence type="ECO:0000256" key="11">
    <source>
        <dbReference type="ARBA" id="ARBA00023157"/>
    </source>
</evidence>
<keyword evidence="8" id="KW-0634">PQQ</keyword>
<evidence type="ECO:0000256" key="1">
    <source>
        <dbReference type="ARBA" id="ARBA00001931"/>
    </source>
</evidence>
<feature type="transmembrane region" description="Helical" evidence="15">
    <location>
        <begin position="661"/>
        <end position="678"/>
    </location>
</feature>
<dbReference type="InterPro" id="IPR011041">
    <property type="entry name" value="Quinoprot_gluc/sorb_DH_b-prop"/>
</dbReference>
<evidence type="ECO:0000256" key="9">
    <source>
        <dbReference type="ARBA" id="ARBA00023002"/>
    </source>
</evidence>
<evidence type="ECO:0000256" key="13">
    <source>
        <dbReference type="ARBA" id="ARBA00023288"/>
    </source>
</evidence>
<accession>A0A0K9PSK5</accession>
<keyword evidence="5" id="KW-1003">Cell membrane</keyword>
<evidence type="ECO:0000256" key="7">
    <source>
        <dbReference type="ARBA" id="ARBA00022729"/>
    </source>
</evidence>
<dbReference type="SUPFAM" id="SSF50952">
    <property type="entry name" value="Soluble quinoprotein glucose dehydrogenase"/>
    <property type="match status" value="1"/>
</dbReference>
<keyword evidence="9" id="KW-0560">Oxidoreductase</keyword>
<dbReference type="GO" id="GO:0005576">
    <property type="term" value="C:extracellular region"/>
    <property type="evidence" value="ECO:0007669"/>
    <property type="project" value="UniProtKB-SubCell"/>
</dbReference>
<evidence type="ECO:0000256" key="16">
    <source>
        <dbReference type="SAM" id="SignalP"/>
    </source>
</evidence>
<keyword evidence="20" id="KW-1185">Reference proteome</keyword>
<feature type="domain" description="Folate receptor-like" evidence="17">
    <location>
        <begin position="45"/>
        <end position="173"/>
    </location>
</feature>
<evidence type="ECO:0000256" key="5">
    <source>
        <dbReference type="ARBA" id="ARBA00022475"/>
    </source>
</evidence>
<dbReference type="PANTHER" id="PTHR19328">
    <property type="entry name" value="HEDGEHOG-INTERACTING PROTEIN"/>
    <property type="match status" value="1"/>
</dbReference>
<dbReference type="GO" id="GO:0005886">
    <property type="term" value="C:plasma membrane"/>
    <property type="evidence" value="ECO:0007669"/>
    <property type="project" value="UniProtKB-SubCell"/>
</dbReference>
<keyword evidence="11" id="KW-1015">Disulfide bond</keyword>
<dbReference type="InterPro" id="IPR018143">
    <property type="entry name" value="Folate_rcpt-like"/>
</dbReference>
<dbReference type="Pfam" id="PF07995">
    <property type="entry name" value="GSDH"/>
    <property type="match status" value="1"/>
</dbReference>
<dbReference type="Gene3D" id="2.120.10.30">
    <property type="entry name" value="TolB, C-terminal domain"/>
    <property type="match status" value="1"/>
</dbReference>
<evidence type="ECO:0000259" key="18">
    <source>
        <dbReference type="Pfam" id="PF07995"/>
    </source>
</evidence>
<evidence type="ECO:0000256" key="10">
    <source>
        <dbReference type="ARBA" id="ARBA00023136"/>
    </source>
</evidence>
<evidence type="ECO:0000256" key="15">
    <source>
        <dbReference type="SAM" id="Phobius"/>
    </source>
</evidence>
<dbReference type="Pfam" id="PF03024">
    <property type="entry name" value="Folate_rec"/>
    <property type="match status" value="1"/>
</dbReference>
<evidence type="ECO:0000313" key="19">
    <source>
        <dbReference type="EMBL" id="KMZ71205.1"/>
    </source>
</evidence>
<evidence type="ECO:0000256" key="6">
    <source>
        <dbReference type="ARBA" id="ARBA00022525"/>
    </source>
</evidence>
<comment type="similarity">
    <text evidence="4">Belongs to the HHIP family.</text>
</comment>
<evidence type="ECO:0000256" key="3">
    <source>
        <dbReference type="ARBA" id="ARBA00004613"/>
    </source>
</evidence>
<dbReference type="PANTHER" id="PTHR19328:SF13">
    <property type="entry name" value="HIPL1 PROTEIN"/>
    <property type="match status" value="1"/>
</dbReference>
<dbReference type="OMA" id="CSHDSER"/>
<organism evidence="19 20">
    <name type="scientific">Zostera marina</name>
    <name type="common">Eelgrass</name>
    <dbReference type="NCBI Taxonomy" id="29655"/>
    <lineage>
        <taxon>Eukaryota</taxon>
        <taxon>Viridiplantae</taxon>
        <taxon>Streptophyta</taxon>
        <taxon>Embryophyta</taxon>
        <taxon>Tracheophyta</taxon>
        <taxon>Spermatophyta</taxon>
        <taxon>Magnoliopsida</taxon>
        <taxon>Liliopsida</taxon>
        <taxon>Zosteraceae</taxon>
        <taxon>Zostera</taxon>
    </lineage>
</organism>
<keyword evidence="15" id="KW-0812">Transmembrane</keyword>
<dbReference type="InterPro" id="IPR011042">
    <property type="entry name" value="6-blade_b-propeller_TolB-like"/>
</dbReference>
<keyword evidence="6" id="KW-0964">Secreted</keyword>
<dbReference type="OrthoDB" id="10266706at2759"/>
<dbReference type="GO" id="GO:0016491">
    <property type="term" value="F:oxidoreductase activity"/>
    <property type="evidence" value="ECO:0007669"/>
    <property type="project" value="UniProtKB-KW"/>
</dbReference>
<keyword evidence="12" id="KW-0325">Glycoprotein</keyword>
<evidence type="ECO:0000313" key="20">
    <source>
        <dbReference type="Proteomes" id="UP000036987"/>
    </source>
</evidence>
<evidence type="ECO:0000256" key="14">
    <source>
        <dbReference type="ARBA" id="ARBA00061483"/>
    </source>
</evidence>
<dbReference type="FunFam" id="2.120.10.30:FF:000067">
    <property type="entry name" value="HHIP-like 1"/>
    <property type="match status" value="1"/>
</dbReference>
<keyword evidence="13" id="KW-0449">Lipoprotein</keyword>
<proteinExistence type="inferred from homology"/>
<evidence type="ECO:0000256" key="12">
    <source>
        <dbReference type="ARBA" id="ARBA00023180"/>
    </source>
</evidence>
<feature type="signal peptide" evidence="16">
    <location>
        <begin position="1"/>
        <end position="24"/>
    </location>
</feature>
<dbReference type="Proteomes" id="UP000036987">
    <property type="component" value="Unassembled WGS sequence"/>
</dbReference>
<protein>
    <submittedName>
        <fullName evidence="19">Hedgehog-interacting-like protein</fullName>
    </submittedName>
</protein>
<comment type="cofactor">
    <cofactor evidence="1">
        <name>pyrroloquinoline quinone</name>
        <dbReference type="ChEBI" id="CHEBI:58442"/>
    </cofactor>
</comment>
<evidence type="ECO:0000256" key="8">
    <source>
        <dbReference type="ARBA" id="ARBA00022891"/>
    </source>
</evidence>
<name>A0A0K9PSK5_ZOSMR</name>
<comment type="caution">
    <text evidence="19">The sequence shown here is derived from an EMBL/GenBank/DDBJ whole genome shotgun (WGS) entry which is preliminary data.</text>
</comment>